<accession>A0A7L6BDZ1</accession>
<keyword evidence="3" id="KW-1185">Reference proteome</keyword>
<dbReference type="Proteomes" id="UP000510844">
    <property type="component" value="Chromosome"/>
</dbReference>
<proteinExistence type="predicted"/>
<name>A0A7L6BDZ1_9ACTN</name>
<reference evidence="3" key="1">
    <citation type="submission" date="2020-07" db="EMBL/GenBank/DDBJ databases">
        <title>A new Micromonospora strain with potent antibiotic activity isolated from the microbiome of a mid-Atlantic deep-sea sponge.</title>
        <authorList>
            <person name="Back C.R."/>
            <person name="Stennett H.L."/>
            <person name="Williams S.E."/>
            <person name="Wang L."/>
            <person name="Ojeda Gomez J."/>
            <person name="Abdulle O.M."/>
            <person name="Duffy T."/>
            <person name="Hendry K.R."/>
            <person name="Powell D."/>
            <person name="Stach J.E."/>
            <person name="Essex-Lopresti A.E."/>
            <person name="Willis C.L."/>
            <person name="Curnow P."/>
            <person name="Race P.R."/>
        </authorList>
    </citation>
    <scope>NUCLEOTIDE SEQUENCE [LARGE SCALE GENOMIC DNA]</scope>
    <source>
        <strain evidence="3">28ISP2-46</strain>
    </source>
</reference>
<dbReference type="RefSeq" id="WP_181572502.1">
    <property type="nucleotide sequence ID" value="NZ_CP059322.2"/>
</dbReference>
<dbReference type="KEGG" id="mfeu:H1D33_15775"/>
<evidence type="ECO:0000313" key="2">
    <source>
        <dbReference type="EMBL" id="QLQ40137.1"/>
    </source>
</evidence>
<evidence type="ECO:0000313" key="3">
    <source>
        <dbReference type="Proteomes" id="UP000510844"/>
    </source>
</evidence>
<dbReference type="EMBL" id="CP059322">
    <property type="protein sequence ID" value="QLQ40137.1"/>
    <property type="molecule type" value="Genomic_DNA"/>
</dbReference>
<organism evidence="2 3">
    <name type="scientific">Micromonospora robiginosa</name>
    <dbReference type="NCBI Taxonomy" id="2749844"/>
    <lineage>
        <taxon>Bacteria</taxon>
        <taxon>Bacillati</taxon>
        <taxon>Actinomycetota</taxon>
        <taxon>Actinomycetes</taxon>
        <taxon>Micromonosporales</taxon>
        <taxon>Micromonosporaceae</taxon>
        <taxon>Micromonospora</taxon>
    </lineage>
</organism>
<reference evidence="2 3" key="2">
    <citation type="journal article" date="2021" name="Mar. Drugs">
        <title>A New Micromonospora Strain with Antibiotic Activity Isolated from the Microbiome of a Mid-Atlantic Deep-Sea Sponge.</title>
        <authorList>
            <person name="Back C.R."/>
            <person name="Stennett H.L."/>
            <person name="Williams S.E."/>
            <person name="Wang L."/>
            <person name="Ojeda Gomez J."/>
            <person name="Abdulle O.M."/>
            <person name="Duffy T."/>
            <person name="Neal C."/>
            <person name="Mantell J."/>
            <person name="Jepson M.A."/>
            <person name="Hendry K.R."/>
            <person name="Powell D."/>
            <person name="Stach J.E.M."/>
            <person name="Essex-Lopresti A.E."/>
            <person name="Willis C.L."/>
            <person name="Curnow P."/>
            <person name="Race P.R."/>
        </authorList>
    </citation>
    <scope>NUCLEOTIDE SEQUENCE [LARGE SCALE GENOMIC DNA]</scope>
    <source>
        <strain evidence="2 3">28ISP2-46</strain>
    </source>
</reference>
<sequence>MPASAAIVVGELHGRGDHQLPVAGGGEHRPIHRQPRQLGVAQLEHQRSGDPVRLDQRHPTRHRRLGVGALRTGEQVRRQVDSLR</sequence>
<evidence type="ECO:0000256" key="1">
    <source>
        <dbReference type="SAM" id="MobiDB-lite"/>
    </source>
</evidence>
<gene>
    <name evidence="2" type="ORF">H1D33_15775</name>
</gene>
<feature type="compositionally biased region" description="Basic and acidic residues" evidence="1">
    <location>
        <begin position="44"/>
        <end position="58"/>
    </location>
</feature>
<feature type="region of interest" description="Disordered" evidence="1">
    <location>
        <begin position="10"/>
        <end position="61"/>
    </location>
</feature>
<dbReference type="AlphaFoldDB" id="A0A7L6BDZ1"/>
<protein>
    <submittedName>
        <fullName evidence="2">Uncharacterized protein</fullName>
    </submittedName>
</protein>